<gene>
    <name evidence="2" type="ORF">Alo02nite_08640</name>
</gene>
<evidence type="ECO:0000259" key="1">
    <source>
        <dbReference type="Pfam" id="PF03713"/>
    </source>
</evidence>
<reference evidence="2 3" key="1">
    <citation type="submission" date="2021-01" db="EMBL/GenBank/DDBJ databases">
        <title>Whole genome shotgun sequence of Actinoplanes lobatus NBRC 12513.</title>
        <authorList>
            <person name="Komaki H."/>
            <person name="Tamura T."/>
        </authorList>
    </citation>
    <scope>NUCLEOTIDE SEQUENCE [LARGE SCALE GENOMIC DNA]</scope>
    <source>
        <strain evidence="2 3">NBRC 12513</strain>
    </source>
</reference>
<comment type="caution">
    <text evidence="2">The sequence shown here is derived from an EMBL/GenBank/DDBJ whole genome shotgun (WGS) entry which is preliminary data.</text>
</comment>
<dbReference type="InterPro" id="IPR005183">
    <property type="entry name" value="DUF305_CopM-like"/>
</dbReference>
<accession>A0ABQ4AAS0</accession>
<name>A0ABQ4AAS0_9ACTN</name>
<dbReference type="InterPro" id="IPR012347">
    <property type="entry name" value="Ferritin-like"/>
</dbReference>
<evidence type="ECO:0000313" key="2">
    <source>
        <dbReference type="EMBL" id="GIE37966.1"/>
    </source>
</evidence>
<dbReference type="PROSITE" id="PS51257">
    <property type="entry name" value="PROKAR_LIPOPROTEIN"/>
    <property type="match status" value="1"/>
</dbReference>
<dbReference type="Gene3D" id="1.20.1260.10">
    <property type="match status" value="1"/>
</dbReference>
<organism evidence="2 3">
    <name type="scientific">Actinoplanes lobatus</name>
    <dbReference type="NCBI Taxonomy" id="113568"/>
    <lineage>
        <taxon>Bacteria</taxon>
        <taxon>Bacillati</taxon>
        <taxon>Actinomycetota</taxon>
        <taxon>Actinomycetes</taxon>
        <taxon>Micromonosporales</taxon>
        <taxon>Micromonosporaceae</taxon>
        <taxon>Actinoplanes</taxon>
    </lineage>
</organism>
<protein>
    <recommendedName>
        <fullName evidence="1">DUF305 domain-containing protein</fullName>
    </recommendedName>
</protein>
<dbReference type="EMBL" id="BOMP01000013">
    <property type="protein sequence ID" value="GIE37966.1"/>
    <property type="molecule type" value="Genomic_DNA"/>
</dbReference>
<proteinExistence type="predicted"/>
<dbReference type="Pfam" id="PF03713">
    <property type="entry name" value="DUF305"/>
    <property type="match status" value="1"/>
</dbReference>
<dbReference type="Proteomes" id="UP000631312">
    <property type="component" value="Unassembled WGS sequence"/>
</dbReference>
<feature type="domain" description="DUF305" evidence="1">
    <location>
        <begin position="93"/>
        <end position="198"/>
    </location>
</feature>
<evidence type="ECO:0000313" key="3">
    <source>
        <dbReference type="Proteomes" id="UP000631312"/>
    </source>
</evidence>
<sequence length="201" mass="21057">MLPRVNKEALTGLVPEPETAAVNPLSLACVTAALLALTGCGEPPTPAAPTPAAPPPAVSSTAFGGTDRAWLEITIAMDEQLLPLLDLVPRDSALEAVSAQVRAFTEAELAELRRLGAEAGLPAENQHKGMPMPGMVMPSHVSEATALRGGEFDELLRSCLRAHLEQSRKLAEGEQAAGLEPRTTALAARISETRRTTLSAL</sequence>
<keyword evidence="3" id="KW-1185">Reference proteome</keyword>